<dbReference type="Proteomes" id="UP001465755">
    <property type="component" value="Unassembled WGS sequence"/>
</dbReference>
<dbReference type="EMBL" id="JALJOQ010000052">
    <property type="protein sequence ID" value="KAK9804150.1"/>
    <property type="molecule type" value="Genomic_DNA"/>
</dbReference>
<dbReference type="Gene3D" id="1.10.20.10">
    <property type="entry name" value="Histone, subunit A"/>
    <property type="match status" value="1"/>
</dbReference>
<keyword evidence="6" id="KW-0539">Nucleus</keyword>
<evidence type="ECO:0000256" key="6">
    <source>
        <dbReference type="ARBA" id="ARBA00023242"/>
    </source>
</evidence>
<dbReference type="SMART" id="SM00576">
    <property type="entry name" value="BTP"/>
    <property type="match status" value="1"/>
</dbReference>
<dbReference type="InterPro" id="IPR019473">
    <property type="entry name" value="TFIID_su8_C"/>
</dbReference>
<evidence type="ECO:0000256" key="7">
    <source>
        <dbReference type="SAM" id="MobiDB-lite"/>
    </source>
</evidence>
<dbReference type="Pfam" id="PF07524">
    <property type="entry name" value="Bromo_TP"/>
    <property type="match status" value="1"/>
</dbReference>
<evidence type="ECO:0000256" key="1">
    <source>
        <dbReference type="ARBA" id="ARBA00004123"/>
    </source>
</evidence>
<keyword evidence="5" id="KW-0804">Transcription</keyword>
<comment type="similarity">
    <text evidence="2">Belongs to the TAF8 family.</text>
</comment>
<dbReference type="InterPro" id="IPR006565">
    <property type="entry name" value="BTP"/>
</dbReference>
<proteinExistence type="inferred from homology"/>
<feature type="region of interest" description="Disordered" evidence="7">
    <location>
        <begin position="291"/>
        <end position="336"/>
    </location>
</feature>
<gene>
    <name evidence="9" type="ORF">WJX73_005293</name>
</gene>
<evidence type="ECO:0000256" key="2">
    <source>
        <dbReference type="ARBA" id="ARBA00008767"/>
    </source>
</evidence>
<dbReference type="SUPFAM" id="SSF47113">
    <property type="entry name" value="Histone-fold"/>
    <property type="match status" value="1"/>
</dbReference>
<protein>
    <recommendedName>
        <fullName evidence="3">Transcription initiation factor TFIID subunit 8</fullName>
    </recommendedName>
</protein>
<reference evidence="9 10" key="1">
    <citation type="journal article" date="2024" name="Nat. Commun.">
        <title>Phylogenomics reveals the evolutionary origins of lichenization in chlorophyte algae.</title>
        <authorList>
            <person name="Puginier C."/>
            <person name="Libourel C."/>
            <person name="Otte J."/>
            <person name="Skaloud P."/>
            <person name="Haon M."/>
            <person name="Grisel S."/>
            <person name="Petersen M."/>
            <person name="Berrin J.G."/>
            <person name="Delaux P.M."/>
            <person name="Dal Grande F."/>
            <person name="Keller J."/>
        </authorList>
    </citation>
    <scope>NUCLEOTIDE SEQUENCE [LARGE SCALE GENOMIC DNA]</scope>
    <source>
        <strain evidence="9 10">SAG 2036</strain>
    </source>
</reference>
<dbReference type="GO" id="GO:0005669">
    <property type="term" value="C:transcription factor TFIID complex"/>
    <property type="evidence" value="ECO:0007669"/>
    <property type="project" value="InterPro"/>
</dbReference>
<evidence type="ECO:0000259" key="8">
    <source>
        <dbReference type="SMART" id="SM00576"/>
    </source>
</evidence>
<sequence length="365" mass="38176">MAEDYSRGVARVVVAQLAEGAGFEGGIQTSALDTLADLLLRFIAQGSAEAKALAELANRSTANIADLLLALDDMGSSVQSLQQYAAFVKEDELPFAQLIAEYPVTKWSASAPTFAERKEAPPLHTPGFMPALPDKHTYLSTPVFQGHDKDARRMREKLNKQRQSAAKAVVNQHARMSGDAKPLVNVAEDKAAGLGPFFSMPLWEHAGAQAPQAEAEASLDTARPKTGPEAAANAIDTVMADAVAPPGGTWAAAEQQAGNSSGNAMHVAFDWGRAPQRQALISAANLPFEDANESSDGAGVQDGAMGEAAEKERARKRKATSKGAAAKADREREPGVARAEQLMAAAEAGAGADGAAILQDAPEIL</sequence>
<dbReference type="AlphaFoldDB" id="A0AAW1P355"/>
<feature type="domain" description="Bromodomain associated" evidence="8">
    <location>
        <begin position="3"/>
        <end position="80"/>
    </location>
</feature>
<dbReference type="PANTHER" id="PTHR46338:SF1">
    <property type="entry name" value="TRANSCRIPTION INITIATION FACTOR TFIID SUBUNIT 8"/>
    <property type="match status" value="1"/>
</dbReference>
<comment type="caution">
    <text evidence="9">The sequence shown here is derived from an EMBL/GenBank/DDBJ whole genome shotgun (WGS) entry which is preliminary data.</text>
</comment>
<evidence type="ECO:0000256" key="4">
    <source>
        <dbReference type="ARBA" id="ARBA00023015"/>
    </source>
</evidence>
<comment type="subcellular location">
    <subcellularLocation>
        <location evidence="1">Nucleus</location>
    </subcellularLocation>
</comment>
<keyword evidence="10" id="KW-1185">Reference proteome</keyword>
<evidence type="ECO:0000256" key="3">
    <source>
        <dbReference type="ARBA" id="ARBA00017307"/>
    </source>
</evidence>
<accession>A0AAW1P355</accession>
<evidence type="ECO:0000313" key="9">
    <source>
        <dbReference type="EMBL" id="KAK9804150.1"/>
    </source>
</evidence>
<dbReference type="GO" id="GO:0046982">
    <property type="term" value="F:protein heterodimerization activity"/>
    <property type="evidence" value="ECO:0007669"/>
    <property type="project" value="InterPro"/>
</dbReference>
<evidence type="ECO:0000313" key="10">
    <source>
        <dbReference type="Proteomes" id="UP001465755"/>
    </source>
</evidence>
<organism evidence="9 10">
    <name type="scientific">Symbiochloris irregularis</name>
    <dbReference type="NCBI Taxonomy" id="706552"/>
    <lineage>
        <taxon>Eukaryota</taxon>
        <taxon>Viridiplantae</taxon>
        <taxon>Chlorophyta</taxon>
        <taxon>core chlorophytes</taxon>
        <taxon>Trebouxiophyceae</taxon>
        <taxon>Trebouxiales</taxon>
        <taxon>Trebouxiaceae</taxon>
        <taxon>Symbiochloris</taxon>
    </lineage>
</organism>
<dbReference type="InterPro" id="IPR037818">
    <property type="entry name" value="TAF8"/>
</dbReference>
<dbReference type="InterPro" id="IPR009072">
    <property type="entry name" value="Histone-fold"/>
</dbReference>
<keyword evidence="4" id="KW-0805">Transcription regulation</keyword>
<name>A0AAW1P355_9CHLO</name>
<dbReference type="Pfam" id="PF10406">
    <property type="entry name" value="TAF8_C"/>
    <property type="match status" value="1"/>
</dbReference>
<dbReference type="CDD" id="cd08049">
    <property type="entry name" value="TAF8"/>
    <property type="match status" value="1"/>
</dbReference>
<dbReference type="PANTHER" id="PTHR46338">
    <property type="entry name" value="TRANSCRIPTION INITIATION FACTOR TFIID SUBUNIT 8"/>
    <property type="match status" value="1"/>
</dbReference>
<evidence type="ECO:0000256" key="5">
    <source>
        <dbReference type="ARBA" id="ARBA00023163"/>
    </source>
</evidence>